<keyword evidence="2" id="KW-1185">Reference proteome</keyword>
<proteinExistence type="predicted"/>
<accession>A0ABU5Y5Z6</accession>
<comment type="caution">
    <text evidence="1">The sequence shown here is derived from an EMBL/GenBank/DDBJ whole genome shotgun (WGS) entry which is preliminary data.</text>
</comment>
<dbReference type="RefSeq" id="WP_323978629.1">
    <property type="nucleotide sequence ID" value="NZ_JAYKBV010000001.1"/>
</dbReference>
<evidence type="ECO:0000313" key="2">
    <source>
        <dbReference type="Proteomes" id="UP001324270"/>
    </source>
</evidence>
<organism evidence="1 2">
    <name type="scientific">Capnocytophaga gingivalis</name>
    <dbReference type="NCBI Taxonomy" id="1017"/>
    <lineage>
        <taxon>Bacteria</taxon>
        <taxon>Pseudomonadati</taxon>
        <taxon>Bacteroidota</taxon>
        <taxon>Flavobacteriia</taxon>
        <taxon>Flavobacteriales</taxon>
        <taxon>Flavobacteriaceae</taxon>
        <taxon>Capnocytophaga</taxon>
    </lineage>
</organism>
<dbReference type="EMBL" id="JAYKBV010000001">
    <property type="protein sequence ID" value="MEB3039235.1"/>
    <property type="molecule type" value="Genomic_DNA"/>
</dbReference>
<evidence type="ECO:0000313" key="1">
    <source>
        <dbReference type="EMBL" id="MEB3039235.1"/>
    </source>
</evidence>
<dbReference type="Proteomes" id="UP001324270">
    <property type="component" value="Unassembled WGS sequence"/>
</dbReference>
<protein>
    <recommendedName>
        <fullName evidence="3">Sugar-binding protein</fullName>
    </recommendedName>
</protein>
<gene>
    <name evidence="1" type="ORF">VJJ49_00805</name>
</gene>
<sequence>MKKIMASLVAIAALVGCSKSDDNGGGISISEGTFPKKIVNKGSNGNVTNETIYNLQGGKILSTTFTSYKSDGSVERKGLISASYEGDYPKEITHTESITNGEKKNYTETYSFVDGKLKTTIKKDDNSDRVTTTTYSYHNDGKLAKVLFEEPGNAGQNGQIEKITFVTETDYTHTGNVISAAEKRYTKDAQGNKRDGNTSLTTYTYTFENENLIKVTESTTDHESTIEYTYDGKNNPNLQNFIKLANPDYFTSASGSKNNILTQKTTYKGSHNNDSPYVTEFIHEYTYADNNYPLTEKVFRKRTENGVEKKELDLTTEYTY</sequence>
<dbReference type="PROSITE" id="PS51257">
    <property type="entry name" value="PROKAR_LIPOPROTEIN"/>
    <property type="match status" value="1"/>
</dbReference>
<evidence type="ECO:0008006" key="3">
    <source>
        <dbReference type="Google" id="ProtNLM"/>
    </source>
</evidence>
<reference evidence="1 2" key="1">
    <citation type="submission" date="2023-12" db="EMBL/GenBank/DDBJ databases">
        <title>Genomic sequences of Capnocytophaga and Parvimonas strains.</title>
        <authorList>
            <person name="Watt R.M."/>
            <person name="Wang M."/>
            <person name="Yang T."/>
            <person name="Tong W.M."/>
        </authorList>
    </citation>
    <scope>NUCLEOTIDE SEQUENCE [LARGE SCALE GENOMIC DNA]</scope>
    <source>
        <strain evidence="1 2">CCUG 13156</strain>
    </source>
</reference>
<name>A0ABU5Y5Z6_9FLAO</name>